<dbReference type="Pfam" id="PF03109">
    <property type="entry name" value="ABC1"/>
    <property type="match status" value="1"/>
</dbReference>
<proteinExistence type="predicted"/>
<evidence type="ECO:0000259" key="9">
    <source>
        <dbReference type="PROSITE" id="PS50011"/>
    </source>
</evidence>
<dbReference type="InterPro" id="IPR017441">
    <property type="entry name" value="Protein_kinase_ATP_BS"/>
</dbReference>
<dbReference type="SUPFAM" id="SSF56112">
    <property type="entry name" value="Protein kinase-like (PK-like)"/>
    <property type="match status" value="1"/>
</dbReference>
<dbReference type="Proteomes" id="UP000032180">
    <property type="component" value="Chromosome 11"/>
</dbReference>
<keyword evidence="7" id="KW-0547">Nucleotide-binding</keyword>
<evidence type="ECO:0000256" key="6">
    <source>
        <dbReference type="ARBA" id="ARBA00023136"/>
    </source>
</evidence>
<evidence type="ECO:0000256" key="1">
    <source>
        <dbReference type="ARBA" id="ARBA00004370"/>
    </source>
</evidence>
<reference evidence="11" key="2">
    <citation type="submission" date="2013-12" db="EMBL/GenBank/DDBJ databases">
        <authorList>
            <person name="Yu Y."/>
            <person name="Lee S."/>
            <person name="de Baynast K."/>
            <person name="Wissotski M."/>
            <person name="Liu L."/>
            <person name="Talag J."/>
            <person name="Goicoechea J."/>
            <person name="Angelova A."/>
            <person name="Jetty R."/>
            <person name="Kudrna D."/>
            <person name="Golser W."/>
            <person name="Rivera L."/>
            <person name="Zhang J."/>
            <person name="Wing R."/>
        </authorList>
    </citation>
    <scope>NUCLEOTIDE SEQUENCE</scope>
</reference>
<evidence type="ECO:0000256" key="4">
    <source>
        <dbReference type="ARBA" id="ARBA00022737"/>
    </source>
</evidence>
<evidence type="ECO:0000256" key="5">
    <source>
        <dbReference type="ARBA" id="ARBA00022989"/>
    </source>
</evidence>
<dbReference type="PROSITE" id="PS00107">
    <property type="entry name" value="PROTEIN_KINASE_ATP"/>
    <property type="match status" value="1"/>
</dbReference>
<dbReference type="AlphaFoldDB" id="A0A0D9XVI3"/>
<dbReference type="Gramene" id="LPERR11G19720.2">
    <property type="protein sequence ID" value="LPERR11G19720.2"/>
    <property type="gene ID" value="LPERR11G19720"/>
</dbReference>
<evidence type="ECO:0000256" key="7">
    <source>
        <dbReference type="PROSITE-ProRule" id="PRU10141"/>
    </source>
</evidence>
<dbReference type="InterPro" id="IPR011009">
    <property type="entry name" value="Kinase-like_dom_sf"/>
</dbReference>
<keyword evidence="6 8" id="KW-0472">Membrane</keyword>
<dbReference type="GO" id="GO:0004672">
    <property type="term" value="F:protein kinase activity"/>
    <property type="evidence" value="ECO:0007669"/>
    <property type="project" value="InterPro"/>
</dbReference>
<name>A0A0D9XVI3_9ORYZ</name>
<keyword evidence="5 8" id="KW-1133">Transmembrane helix</keyword>
<evidence type="ECO:0000313" key="11">
    <source>
        <dbReference type="Proteomes" id="UP000032180"/>
    </source>
</evidence>
<dbReference type="InterPro" id="IPR004147">
    <property type="entry name" value="ABC1_dom"/>
</dbReference>
<dbReference type="GO" id="GO:0005524">
    <property type="term" value="F:ATP binding"/>
    <property type="evidence" value="ECO:0007669"/>
    <property type="project" value="UniProtKB-UniRule"/>
</dbReference>
<evidence type="ECO:0000313" key="10">
    <source>
        <dbReference type="EnsemblPlants" id="LPERR11G19720.2"/>
    </source>
</evidence>
<keyword evidence="4" id="KW-0677">Repeat</keyword>
<dbReference type="PANTHER" id="PTHR27008">
    <property type="entry name" value="OS04G0122200 PROTEIN"/>
    <property type="match status" value="1"/>
</dbReference>
<evidence type="ECO:0000256" key="2">
    <source>
        <dbReference type="ARBA" id="ARBA00022614"/>
    </source>
</evidence>
<protein>
    <recommendedName>
        <fullName evidence="9">Protein kinase domain-containing protein</fullName>
    </recommendedName>
</protein>
<sequence>MPNNLCQHYQENDFYKRAGKIFASVGAVICCLYVMLRKKIKNQNVSAATVDIISHQLLSYHELAHTTYNFSDDNILGYGSFGKVFKGQLSSGLVVAIKVIHQHLEHAMRSFDTECSVL</sequence>
<feature type="domain" description="Protein kinase" evidence="9">
    <location>
        <begin position="70"/>
        <end position="118"/>
    </location>
</feature>
<keyword evidence="3 8" id="KW-0812">Transmembrane</keyword>
<dbReference type="GO" id="GO:0016020">
    <property type="term" value="C:membrane"/>
    <property type="evidence" value="ECO:0007669"/>
    <property type="project" value="UniProtKB-SubCell"/>
</dbReference>
<organism evidence="10 11">
    <name type="scientific">Leersia perrieri</name>
    <dbReference type="NCBI Taxonomy" id="77586"/>
    <lineage>
        <taxon>Eukaryota</taxon>
        <taxon>Viridiplantae</taxon>
        <taxon>Streptophyta</taxon>
        <taxon>Embryophyta</taxon>
        <taxon>Tracheophyta</taxon>
        <taxon>Spermatophyta</taxon>
        <taxon>Magnoliopsida</taxon>
        <taxon>Liliopsida</taxon>
        <taxon>Poales</taxon>
        <taxon>Poaceae</taxon>
        <taxon>BOP clade</taxon>
        <taxon>Oryzoideae</taxon>
        <taxon>Oryzeae</taxon>
        <taxon>Oryzinae</taxon>
        <taxon>Leersia</taxon>
    </lineage>
</organism>
<keyword evidence="11" id="KW-1185">Reference proteome</keyword>
<dbReference type="EnsemblPlants" id="LPERR11G19720.2">
    <property type="protein sequence ID" value="LPERR11G19720.2"/>
    <property type="gene ID" value="LPERR11G19720"/>
</dbReference>
<accession>A0A0D9XVI3</accession>
<feature type="transmembrane region" description="Helical" evidence="8">
    <location>
        <begin position="18"/>
        <end position="36"/>
    </location>
</feature>
<reference evidence="10 11" key="1">
    <citation type="submission" date="2012-08" db="EMBL/GenBank/DDBJ databases">
        <title>Oryza genome evolution.</title>
        <authorList>
            <person name="Wing R.A."/>
        </authorList>
    </citation>
    <scope>NUCLEOTIDE SEQUENCE</scope>
</reference>
<dbReference type="HOGENOM" id="CLU_2076498_0_0_1"/>
<keyword evidence="7" id="KW-0067">ATP-binding</keyword>
<dbReference type="PROSITE" id="PS50011">
    <property type="entry name" value="PROTEIN_KINASE_DOM"/>
    <property type="match status" value="1"/>
</dbReference>
<dbReference type="PANTHER" id="PTHR27008:SF497">
    <property type="entry name" value="OS11G0695000 PROTEIN"/>
    <property type="match status" value="1"/>
</dbReference>
<evidence type="ECO:0000256" key="8">
    <source>
        <dbReference type="SAM" id="Phobius"/>
    </source>
</evidence>
<dbReference type="Gene3D" id="3.30.200.20">
    <property type="entry name" value="Phosphorylase Kinase, domain 1"/>
    <property type="match status" value="1"/>
</dbReference>
<evidence type="ECO:0000256" key="3">
    <source>
        <dbReference type="ARBA" id="ARBA00022692"/>
    </source>
</evidence>
<feature type="binding site" evidence="7">
    <location>
        <position position="98"/>
    </location>
    <ligand>
        <name>ATP</name>
        <dbReference type="ChEBI" id="CHEBI:30616"/>
    </ligand>
</feature>
<comment type="subcellular location">
    <subcellularLocation>
        <location evidence="1">Membrane</location>
    </subcellularLocation>
</comment>
<reference evidence="10" key="3">
    <citation type="submission" date="2015-04" db="UniProtKB">
        <authorList>
            <consortium name="EnsemblPlants"/>
        </authorList>
    </citation>
    <scope>IDENTIFICATION</scope>
</reference>
<dbReference type="InterPro" id="IPR051809">
    <property type="entry name" value="Plant_receptor-like_S/T_kinase"/>
</dbReference>
<keyword evidence="2" id="KW-0433">Leucine-rich repeat</keyword>
<dbReference type="InterPro" id="IPR000719">
    <property type="entry name" value="Prot_kinase_dom"/>
</dbReference>